<reference evidence="1" key="1">
    <citation type="submission" date="2019-07" db="EMBL/GenBank/DDBJ databases">
        <authorList>
            <person name="Dittberner H."/>
        </authorList>
    </citation>
    <scope>NUCLEOTIDE SEQUENCE [LARGE SCALE GENOMIC DNA]</scope>
</reference>
<dbReference type="AlphaFoldDB" id="A0A565CPQ3"/>
<dbReference type="EMBL" id="CABITT030000008">
    <property type="protein sequence ID" value="VVB15703.1"/>
    <property type="molecule type" value="Genomic_DNA"/>
</dbReference>
<name>A0A565CPQ3_9BRAS</name>
<comment type="caution">
    <text evidence="1">The sequence shown here is derived from an EMBL/GenBank/DDBJ whole genome shotgun (WGS) entry which is preliminary data.</text>
</comment>
<dbReference type="Proteomes" id="UP000489600">
    <property type="component" value="Unassembled WGS sequence"/>
</dbReference>
<gene>
    <name evidence="1" type="ORF">ANE_LOCUS26147</name>
</gene>
<keyword evidence="2" id="KW-1185">Reference proteome</keyword>
<dbReference type="OrthoDB" id="10352473at2759"/>
<protein>
    <submittedName>
        <fullName evidence="1">Uncharacterized protein</fullName>
    </submittedName>
</protein>
<evidence type="ECO:0000313" key="2">
    <source>
        <dbReference type="Proteomes" id="UP000489600"/>
    </source>
</evidence>
<accession>A0A565CPQ3</accession>
<proteinExistence type="predicted"/>
<evidence type="ECO:0000313" key="1">
    <source>
        <dbReference type="EMBL" id="VVB15703.1"/>
    </source>
</evidence>
<organism evidence="1 2">
    <name type="scientific">Arabis nemorensis</name>
    <dbReference type="NCBI Taxonomy" id="586526"/>
    <lineage>
        <taxon>Eukaryota</taxon>
        <taxon>Viridiplantae</taxon>
        <taxon>Streptophyta</taxon>
        <taxon>Embryophyta</taxon>
        <taxon>Tracheophyta</taxon>
        <taxon>Spermatophyta</taxon>
        <taxon>Magnoliopsida</taxon>
        <taxon>eudicotyledons</taxon>
        <taxon>Gunneridae</taxon>
        <taxon>Pentapetalae</taxon>
        <taxon>rosids</taxon>
        <taxon>malvids</taxon>
        <taxon>Brassicales</taxon>
        <taxon>Brassicaceae</taxon>
        <taxon>Arabideae</taxon>
        <taxon>Arabis</taxon>
    </lineage>
</organism>
<sequence length="63" mass="6982">MSRLVKWACDPNGDNKVMECWVDLIGPGLGWAIYWLAHSKLGVKTWGLSEGSGYLSSRVEEIA</sequence>